<comment type="caution">
    <text evidence="1">The sequence shown here is derived from an EMBL/GenBank/DDBJ whole genome shotgun (WGS) entry which is preliminary data.</text>
</comment>
<proteinExistence type="predicted"/>
<accession>A0A396JB66</accession>
<dbReference type="Proteomes" id="UP000265566">
    <property type="component" value="Chromosome 2"/>
</dbReference>
<reference evidence="2" key="1">
    <citation type="journal article" date="2018" name="Nat. Plants">
        <title>Whole-genome landscape of Medicago truncatula symbiotic genes.</title>
        <authorList>
            <person name="Pecrix Y."/>
            <person name="Staton S.E."/>
            <person name="Sallet E."/>
            <person name="Lelandais-Briere C."/>
            <person name="Moreau S."/>
            <person name="Carrere S."/>
            <person name="Blein T."/>
            <person name="Jardinaud M.F."/>
            <person name="Latrasse D."/>
            <person name="Zouine M."/>
            <person name="Zahm M."/>
            <person name="Kreplak J."/>
            <person name="Mayjonade B."/>
            <person name="Satge C."/>
            <person name="Perez M."/>
            <person name="Cauet S."/>
            <person name="Marande W."/>
            <person name="Chantry-Darmon C."/>
            <person name="Lopez-Roques C."/>
            <person name="Bouchez O."/>
            <person name="Berard A."/>
            <person name="Debelle F."/>
            <person name="Munos S."/>
            <person name="Bendahmane A."/>
            <person name="Berges H."/>
            <person name="Niebel A."/>
            <person name="Buitink J."/>
            <person name="Frugier F."/>
            <person name="Benhamed M."/>
            <person name="Crespi M."/>
            <person name="Gouzy J."/>
            <person name="Gamas P."/>
        </authorList>
    </citation>
    <scope>NUCLEOTIDE SEQUENCE [LARGE SCALE GENOMIC DNA]</scope>
    <source>
        <strain evidence="2">cv. Jemalong A17</strain>
    </source>
</reference>
<dbReference type="Gramene" id="rna9723">
    <property type="protein sequence ID" value="RHN73841.1"/>
    <property type="gene ID" value="gene9723"/>
</dbReference>
<sequence length="115" mass="12572">MTKRPEGFKWKMVFSSRYFSGITGLITCSFKSAAISSLVTVSSCCVEIRTVWTRIGTMAPLSLKYSIVTWVFPSGLNQGHVPFLRTSVSLAPNLVARTWVKGISSGVSSVAYPNM</sequence>
<evidence type="ECO:0000313" key="1">
    <source>
        <dbReference type="EMBL" id="RHN73841.1"/>
    </source>
</evidence>
<dbReference type="AlphaFoldDB" id="A0A396JB66"/>
<protein>
    <submittedName>
        <fullName evidence="1">Uncharacterized protein</fullName>
    </submittedName>
</protein>
<organism evidence="1 2">
    <name type="scientific">Medicago truncatula</name>
    <name type="common">Barrel medic</name>
    <name type="synonym">Medicago tribuloides</name>
    <dbReference type="NCBI Taxonomy" id="3880"/>
    <lineage>
        <taxon>Eukaryota</taxon>
        <taxon>Viridiplantae</taxon>
        <taxon>Streptophyta</taxon>
        <taxon>Embryophyta</taxon>
        <taxon>Tracheophyta</taxon>
        <taxon>Spermatophyta</taxon>
        <taxon>Magnoliopsida</taxon>
        <taxon>eudicotyledons</taxon>
        <taxon>Gunneridae</taxon>
        <taxon>Pentapetalae</taxon>
        <taxon>rosids</taxon>
        <taxon>fabids</taxon>
        <taxon>Fabales</taxon>
        <taxon>Fabaceae</taxon>
        <taxon>Papilionoideae</taxon>
        <taxon>50 kb inversion clade</taxon>
        <taxon>NPAAA clade</taxon>
        <taxon>Hologalegina</taxon>
        <taxon>IRL clade</taxon>
        <taxon>Trifolieae</taxon>
        <taxon>Medicago</taxon>
    </lineage>
</organism>
<name>A0A396JB66_MEDTR</name>
<gene>
    <name evidence="1" type="ORF">MtrunA17_Chr2g0302941</name>
</gene>
<dbReference type="EMBL" id="PSQE01000002">
    <property type="protein sequence ID" value="RHN73841.1"/>
    <property type="molecule type" value="Genomic_DNA"/>
</dbReference>
<evidence type="ECO:0000313" key="2">
    <source>
        <dbReference type="Proteomes" id="UP000265566"/>
    </source>
</evidence>